<dbReference type="OrthoDB" id="2942798at2759"/>
<name>W6QP51_PENRF</name>
<evidence type="ECO:0000313" key="1">
    <source>
        <dbReference type="EMBL" id="CDM31367.1"/>
    </source>
</evidence>
<dbReference type="Proteomes" id="UP000030686">
    <property type="component" value="Unassembled WGS sequence"/>
</dbReference>
<keyword evidence="2" id="KW-1185">Reference proteome</keyword>
<dbReference type="AlphaFoldDB" id="W6QP51"/>
<gene>
    <name evidence="1" type="ORF">PROQFM164_S02g001517</name>
</gene>
<protein>
    <submittedName>
        <fullName evidence="1">Genomic scaffold, ProqFM164S02</fullName>
    </submittedName>
</protein>
<reference evidence="1" key="1">
    <citation type="journal article" date="2014" name="Nat. Commun.">
        <title>Multiple recent horizontal transfers of a large genomic region in cheese making fungi.</title>
        <authorList>
            <person name="Cheeseman K."/>
            <person name="Ropars J."/>
            <person name="Renault P."/>
            <person name="Dupont J."/>
            <person name="Gouzy J."/>
            <person name="Branca A."/>
            <person name="Abraham A.L."/>
            <person name="Ceppi M."/>
            <person name="Conseiller E."/>
            <person name="Debuchy R."/>
            <person name="Malagnac F."/>
            <person name="Goarin A."/>
            <person name="Silar P."/>
            <person name="Lacoste S."/>
            <person name="Sallet E."/>
            <person name="Bensimon A."/>
            <person name="Giraud T."/>
            <person name="Brygoo Y."/>
        </authorList>
    </citation>
    <scope>NUCLEOTIDE SEQUENCE [LARGE SCALE GENOMIC DNA]</scope>
    <source>
        <strain evidence="1">FM164</strain>
    </source>
</reference>
<dbReference type="EMBL" id="HG792016">
    <property type="protein sequence ID" value="CDM31367.1"/>
    <property type="molecule type" value="Genomic_DNA"/>
</dbReference>
<proteinExistence type="predicted"/>
<sequence length="135" mass="15594">MPLHQLARDDTIEVDEEALQAGLLDAFRTLFVKEAKYWDQRLDDFLFRLDREYDQGRVVIVDLEQVTFPEESLPWEESSQIREESMNFGTACSLMRAFRQIKRATPLGWTSGCVGCNHEGTIHCEENGDLLIINL</sequence>
<organism evidence="1 2">
    <name type="scientific">Penicillium roqueforti (strain FM164)</name>
    <dbReference type="NCBI Taxonomy" id="1365484"/>
    <lineage>
        <taxon>Eukaryota</taxon>
        <taxon>Fungi</taxon>
        <taxon>Dikarya</taxon>
        <taxon>Ascomycota</taxon>
        <taxon>Pezizomycotina</taxon>
        <taxon>Eurotiomycetes</taxon>
        <taxon>Eurotiomycetidae</taxon>
        <taxon>Eurotiales</taxon>
        <taxon>Aspergillaceae</taxon>
        <taxon>Penicillium</taxon>
    </lineage>
</organism>
<evidence type="ECO:0000313" key="2">
    <source>
        <dbReference type="Proteomes" id="UP000030686"/>
    </source>
</evidence>
<accession>W6QP51</accession>